<comment type="subcellular location">
    <subcellularLocation>
        <location evidence="2 9 11">Cytoplasm</location>
    </subcellularLocation>
</comment>
<dbReference type="GO" id="GO:0003949">
    <property type="term" value="F:1-(5-phosphoribosyl)-5-[(5-phosphoribosylamino)methylideneamino]imidazole-4-carboxamide isomerase activity"/>
    <property type="evidence" value="ECO:0007669"/>
    <property type="project" value="UniProtKB-UniRule"/>
</dbReference>
<feature type="active site" description="Proton acceptor" evidence="9">
    <location>
        <position position="8"/>
    </location>
</feature>
<dbReference type="FunFam" id="3.20.20.70:FF:000009">
    <property type="entry name" value="1-(5-phosphoribosyl)-5-[(5-phosphoribosylamino)methylideneamino] imidazole-4-carboxamide isomerase"/>
    <property type="match status" value="1"/>
</dbReference>
<evidence type="ECO:0000313" key="13">
    <source>
        <dbReference type="Proteomes" id="UP000035337"/>
    </source>
</evidence>
<dbReference type="AlphaFoldDB" id="A0A0G3WGJ2"/>
<dbReference type="InterPro" id="IPR044524">
    <property type="entry name" value="Isoase_HisA-like"/>
</dbReference>
<evidence type="ECO:0000256" key="3">
    <source>
        <dbReference type="ARBA" id="ARBA00005133"/>
    </source>
</evidence>
<dbReference type="InterPro" id="IPR006062">
    <property type="entry name" value="His_biosynth"/>
</dbReference>
<dbReference type="KEGG" id="epo:Epro_0422"/>
<feature type="active site" description="Proton donor" evidence="9">
    <location>
        <position position="130"/>
    </location>
</feature>
<sequence length="245" mass="26279">MIVIPAIDIKNGKSVRLKQGKFDAATVHSDNPVETAKLWQQKGAKRIHVVDLDGALKGERVNKNLISEICRTVNIPVEIGGGIRNLDSIKELFDLGASFAILGTVAVEKPEIVKEAVEKFGADKIIVAIDAKNGYVATKGWVDVTSVKVEDLALKLKSFGLKEVLYTDISRDGMLTGPDFDGLKTLAKTGLKIIASGGVKSNEDIIKLKELESGGVYAAIVGAALYTDNFDLSKAIRTASETGKR</sequence>
<dbReference type="EC" id="5.3.1.16" evidence="9 11"/>
<dbReference type="HAMAP" id="MF_01014">
    <property type="entry name" value="HisA"/>
    <property type="match status" value="1"/>
</dbReference>
<dbReference type="InterPro" id="IPR013785">
    <property type="entry name" value="Aldolase_TIM"/>
</dbReference>
<dbReference type="InterPro" id="IPR023016">
    <property type="entry name" value="HisA/PriA"/>
</dbReference>
<dbReference type="SUPFAM" id="SSF51366">
    <property type="entry name" value="Ribulose-phoshate binding barrel"/>
    <property type="match status" value="1"/>
</dbReference>
<evidence type="ECO:0000256" key="6">
    <source>
        <dbReference type="ARBA" id="ARBA00022605"/>
    </source>
</evidence>
<dbReference type="InterPro" id="IPR011060">
    <property type="entry name" value="RibuloseP-bd_barrel"/>
</dbReference>
<dbReference type="OrthoDB" id="9807749at2"/>
<dbReference type="PANTHER" id="PTHR43090">
    <property type="entry name" value="1-(5-PHOSPHORIBOSYL)-5-[(5-PHOSPHORIBOSYLAMINO)METHYLIDENEAMINO] IMIDAZOLE-4-CARBOXAMIDE ISOMERASE"/>
    <property type="match status" value="1"/>
</dbReference>
<dbReference type="CDD" id="cd04732">
    <property type="entry name" value="HisA"/>
    <property type="match status" value="1"/>
</dbReference>
<dbReference type="GO" id="GO:0000105">
    <property type="term" value="P:L-histidine biosynthetic process"/>
    <property type="evidence" value="ECO:0007669"/>
    <property type="project" value="UniProtKB-UniRule"/>
</dbReference>
<evidence type="ECO:0000256" key="4">
    <source>
        <dbReference type="ARBA" id="ARBA00009667"/>
    </source>
</evidence>
<accession>A0A0G3WGJ2</accession>
<evidence type="ECO:0000256" key="8">
    <source>
        <dbReference type="ARBA" id="ARBA00023235"/>
    </source>
</evidence>
<evidence type="ECO:0000256" key="5">
    <source>
        <dbReference type="ARBA" id="ARBA00022490"/>
    </source>
</evidence>
<keyword evidence="5 9" id="KW-0963">Cytoplasm</keyword>
<dbReference type="PATRIC" id="fig|1408281.3.peg.435"/>
<organism evidence="12 13">
    <name type="scientific">Endomicrobium proavitum</name>
    <dbReference type="NCBI Taxonomy" id="1408281"/>
    <lineage>
        <taxon>Bacteria</taxon>
        <taxon>Pseudomonadati</taxon>
        <taxon>Elusimicrobiota</taxon>
        <taxon>Endomicrobiia</taxon>
        <taxon>Endomicrobiales</taxon>
        <taxon>Endomicrobiaceae</taxon>
        <taxon>Endomicrobium</taxon>
    </lineage>
</organism>
<dbReference type="GO" id="GO:0000162">
    <property type="term" value="P:L-tryptophan biosynthetic process"/>
    <property type="evidence" value="ECO:0007669"/>
    <property type="project" value="TreeGrafter"/>
</dbReference>
<dbReference type="Pfam" id="PF00977">
    <property type="entry name" value="His_biosynth"/>
    <property type="match status" value="1"/>
</dbReference>
<proteinExistence type="inferred from homology"/>
<dbReference type="Proteomes" id="UP000035337">
    <property type="component" value="Chromosome"/>
</dbReference>
<dbReference type="EMBL" id="CP009498">
    <property type="protein sequence ID" value="AKL97801.1"/>
    <property type="molecule type" value="Genomic_DNA"/>
</dbReference>
<dbReference type="RefSeq" id="WP_052570166.1">
    <property type="nucleotide sequence ID" value="NZ_CP009498.1"/>
</dbReference>
<keyword evidence="6 9" id="KW-0028">Amino-acid biosynthesis</keyword>
<keyword evidence="8 9" id="KW-0413">Isomerase</keyword>
<dbReference type="PANTHER" id="PTHR43090:SF2">
    <property type="entry name" value="1-(5-PHOSPHORIBOSYL)-5-[(5-PHOSPHORIBOSYLAMINO)METHYLIDENEAMINO] IMIDAZOLE-4-CARBOXAMIDE ISOMERASE"/>
    <property type="match status" value="1"/>
</dbReference>
<dbReference type="Gene3D" id="3.20.20.70">
    <property type="entry name" value="Aldolase class I"/>
    <property type="match status" value="1"/>
</dbReference>
<keyword evidence="13" id="KW-1185">Reference proteome</keyword>
<dbReference type="NCBIfam" id="TIGR00007">
    <property type="entry name" value="1-(5-phosphoribosyl)-5-[(5-phosphoribosylamino)methylideneamino]imidazole-4-carboxamide isomerase"/>
    <property type="match status" value="1"/>
</dbReference>
<evidence type="ECO:0000256" key="2">
    <source>
        <dbReference type="ARBA" id="ARBA00004496"/>
    </source>
</evidence>
<gene>
    <name evidence="9 12" type="primary">hisA</name>
    <name evidence="12" type="ORF">Epro_0422</name>
</gene>
<dbReference type="InterPro" id="IPR006063">
    <property type="entry name" value="HisA_bact_arch"/>
</dbReference>
<protein>
    <recommendedName>
        <fullName evidence="9 11">1-(5-phosphoribosyl)-5-[(5-phosphoribosylamino)methylideneamino] imidazole-4-carboxamide isomerase</fullName>
        <ecNumber evidence="9 11">5.3.1.16</ecNumber>
    </recommendedName>
    <alternativeName>
        <fullName evidence="9">Phosphoribosylformimino-5-aminoimidazole carboxamide ribotide isomerase</fullName>
    </alternativeName>
</protein>
<comment type="catalytic activity">
    <reaction evidence="1 9 11">
        <text>1-(5-phospho-beta-D-ribosyl)-5-[(5-phospho-beta-D-ribosylamino)methylideneamino]imidazole-4-carboxamide = 5-[(5-phospho-1-deoxy-D-ribulos-1-ylimino)methylamino]-1-(5-phospho-beta-D-ribosyl)imidazole-4-carboxamide</text>
        <dbReference type="Rhea" id="RHEA:15469"/>
        <dbReference type="ChEBI" id="CHEBI:58435"/>
        <dbReference type="ChEBI" id="CHEBI:58525"/>
        <dbReference type="EC" id="5.3.1.16"/>
    </reaction>
</comment>
<reference evidence="12 13" key="1">
    <citation type="submission" date="2014-09" db="EMBL/GenBank/DDBJ databases">
        <title>Complete genome sequence of Endomicrobium proavitum.</title>
        <authorList>
            <person name="Zheng H."/>
        </authorList>
    </citation>
    <scope>NUCLEOTIDE SEQUENCE [LARGE SCALE GENOMIC DNA]</scope>
    <source>
        <strain evidence="12 13">Rsa215</strain>
    </source>
</reference>
<evidence type="ECO:0000256" key="1">
    <source>
        <dbReference type="ARBA" id="ARBA00000901"/>
    </source>
</evidence>
<name>A0A0G3WGJ2_9BACT</name>
<evidence type="ECO:0000313" key="12">
    <source>
        <dbReference type="EMBL" id="AKL97801.1"/>
    </source>
</evidence>
<evidence type="ECO:0000256" key="7">
    <source>
        <dbReference type="ARBA" id="ARBA00023102"/>
    </source>
</evidence>
<evidence type="ECO:0000256" key="11">
    <source>
        <dbReference type="RuleBase" id="RU003658"/>
    </source>
</evidence>
<comment type="pathway">
    <text evidence="3 9 11">Amino-acid biosynthesis; L-histidine biosynthesis; L-histidine from 5-phospho-alpha-D-ribose 1-diphosphate: step 4/9.</text>
</comment>
<dbReference type="STRING" id="1408281.Epro_0422"/>
<keyword evidence="7 9" id="KW-0368">Histidine biosynthesis</keyword>
<dbReference type="GO" id="GO:0005737">
    <property type="term" value="C:cytoplasm"/>
    <property type="evidence" value="ECO:0007669"/>
    <property type="project" value="UniProtKB-SubCell"/>
</dbReference>
<evidence type="ECO:0000256" key="10">
    <source>
        <dbReference type="RuleBase" id="RU003657"/>
    </source>
</evidence>
<dbReference type="UniPathway" id="UPA00031">
    <property type="reaction ID" value="UER00009"/>
</dbReference>
<comment type="similarity">
    <text evidence="4 9 10">Belongs to the HisA/HisF family.</text>
</comment>
<evidence type="ECO:0000256" key="9">
    <source>
        <dbReference type="HAMAP-Rule" id="MF_01014"/>
    </source>
</evidence>